<organism evidence="2 3">
    <name type="scientific">Halocaridina rubra</name>
    <name type="common">Hawaiian red shrimp</name>
    <dbReference type="NCBI Taxonomy" id="373956"/>
    <lineage>
        <taxon>Eukaryota</taxon>
        <taxon>Metazoa</taxon>
        <taxon>Ecdysozoa</taxon>
        <taxon>Arthropoda</taxon>
        <taxon>Crustacea</taxon>
        <taxon>Multicrustacea</taxon>
        <taxon>Malacostraca</taxon>
        <taxon>Eumalacostraca</taxon>
        <taxon>Eucarida</taxon>
        <taxon>Decapoda</taxon>
        <taxon>Pleocyemata</taxon>
        <taxon>Caridea</taxon>
        <taxon>Atyoidea</taxon>
        <taxon>Atyidae</taxon>
        <taxon>Halocaridina</taxon>
    </lineage>
</organism>
<feature type="domain" description="Chitin-binding type-4" evidence="1">
    <location>
        <begin position="52"/>
        <end position="241"/>
    </location>
</feature>
<dbReference type="EMBL" id="JAXCGZ010005695">
    <property type="protein sequence ID" value="KAK7081127.1"/>
    <property type="molecule type" value="Genomic_DNA"/>
</dbReference>
<evidence type="ECO:0000313" key="2">
    <source>
        <dbReference type="EMBL" id="KAK7081127.1"/>
    </source>
</evidence>
<gene>
    <name evidence="2" type="ORF">SK128_027953</name>
</gene>
<dbReference type="PANTHER" id="PTHR21113">
    <property type="entry name" value="AGAP001705-PA"/>
    <property type="match status" value="1"/>
</dbReference>
<evidence type="ECO:0000313" key="3">
    <source>
        <dbReference type="Proteomes" id="UP001381693"/>
    </source>
</evidence>
<dbReference type="AlphaFoldDB" id="A0AAN9AE61"/>
<dbReference type="Proteomes" id="UP001381693">
    <property type="component" value="Unassembled WGS sequence"/>
</dbReference>
<sequence length="262" mass="28980">MPLIGGLKPQTLTLTLTPHFTVVFKISRQIGQQNEYSILLICAYAYVGTDAHGTMVSPAARNSAWRFGFDTPANDEDNALRCGGRYVQHIKNGGRCGVCGDPWNVVSPRPHERGGQFGRGIITASYTEGQVIPVTLNIIPNHMGWFEFRLCNNSNQHARDSQECLNEHLLQFVNGTDTRYNLDASIKGLHTMYVQLPADLYCSHCVLQWTWVTGHSWGMCTNGRGKLGCGPQLTFVNCADVRILPKGQVSFDSVNSEYGVSL</sequence>
<evidence type="ECO:0000259" key="1">
    <source>
        <dbReference type="Pfam" id="PF03067"/>
    </source>
</evidence>
<dbReference type="InterPro" id="IPR004302">
    <property type="entry name" value="Cellulose/chitin-bd_N"/>
</dbReference>
<proteinExistence type="predicted"/>
<reference evidence="2 3" key="1">
    <citation type="submission" date="2023-11" db="EMBL/GenBank/DDBJ databases">
        <title>Halocaridina rubra genome assembly.</title>
        <authorList>
            <person name="Smith C."/>
        </authorList>
    </citation>
    <scope>NUCLEOTIDE SEQUENCE [LARGE SCALE GENOMIC DNA]</scope>
    <source>
        <strain evidence="2">EP-1</strain>
        <tissue evidence="2">Whole</tissue>
    </source>
</reference>
<accession>A0AAN9AE61</accession>
<protein>
    <recommendedName>
        <fullName evidence="1">Chitin-binding type-4 domain-containing protein</fullName>
    </recommendedName>
</protein>
<dbReference type="PANTHER" id="PTHR21113:SF4">
    <property type="entry name" value="CHITIN-BINDING TYPE-4 DOMAIN-CONTAINING PROTEIN"/>
    <property type="match status" value="1"/>
</dbReference>
<dbReference type="Pfam" id="PF03067">
    <property type="entry name" value="LPMO_10"/>
    <property type="match status" value="1"/>
</dbReference>
<keyword evidence="3" id="KW-1185">Reference proteome</keyword>
<comment type="caution">
    <text evidence="2">The sequence shown here is derived from an EMBL/GenBank/DDBJ whole genome shotgun (WGS) entry which is preliminary data.</text>
</comment>
<name>A0AAN9AE61_HALRR</name>